<sequence>MIVEIMYLRLGEAWNHYFPMVAIISIVSIPTQKLKSASPRSSVVGPNDDERSMVSIQSERNSRYSIAGSSVHDNEGQGSSPSLPSYMVRTEATRVKTKLQSPLGLEANGTPEKGPIASTNKRLSYPPSLARPRQHLLIQKLVS</sequence>
<feature type="compositionally biased region" description="Polar residues" evidence="1">
    <location>
        <begin position="54"/>
        <end position="68"/>
    </location>
</feature>
<keyword evidence="3" id="KW-1185">Reference proteome</keyword>
<protein>
    <submittedName>
        <fullName evidence="2">Uncharacterized protein</fullName>
    </submittedName>
</protein>
<proteinExistence type="predicted"/>
<accession>A0ABR0MHA1</accession>
<organism evidence="2 3">
    <name type="scientific">Gossypium arboreum</name>
    <name type="common">Tree cotton</name>
    <name type="synonym">Gossypium nanking</name>
    <dbReference type="NCBI Taxonomy" id="29729"/>
    <lineage>
        <taxon>Eukaryota</taxon>
        <taxon>Viridiplantae</taxon>
        <taxon>Streptophyta</taxon>
        <taxon>Embryophyta</taxon>
        <taxon>Tracheophyta</taxon>
        <taxon>Spermatophyta</taxon>
        <taxon>Magnoliopsida</taxon>
        <taxon>eudicotyledons</taxon>
        <taxon>Gunneridae</taxon>
        <taxon>Pentapetalae</taxon>
        <taxon>rosids</taxon>
        <taxon>malvids</taxon>
        <taxon>Malvales</taxon>
        <taxon>Malvaceae</taxon>
        <taxon>Malvoideae</taxon>
        <taxon>Gossypium</taxon>
    </lineage>
</organism>
<dbReference type="Proteomes" id="UP001358586">
    <property type="component" value="Chromosome 13"/>
</dbReference>
<evidence type="ECO:0000256" key="1">
    <source>
        <dbReference type="SAM" id="MobiDB-lite"/>
    </source>
</evidence>
<feature type="region of interest" description="Disordered" evidence="1">
    <location>
        <begin position="36"/>
        <end position="85"/>
    </location>
</feature>
<comment type="caution">
    <text evidence="2">The sequence shown here is derived from an EMBL/GenBank/DDBJ whole genome shotgun (WGS) entry which is preliminary data.</text>
</comment>
<reference evidence="2 3" key="1">
    <citation type="submission" date="2023-03" db="EMBL/GenBank/DDBJ databases">
        <title>WGS of Gossypium arboreum.</title>
        <authorList>
            <person name="Yu D."/>
        </authorList>
    </citation>
    <scope>NUCLEOTIDE SEQUENCE [LARGE SCALE GENOMIC DNA]</scope>
    <source>
        <tissue evidence="2">Leaf</tissue>
    </source>
</reference>
<evidence type="ECO:0000313" key="2">
    <source>
        <dbReference type="EMBL" id="KAK5771724.1"/>
    </source>
</evidence>
<feature type="region of interest" description="Disordered" evidence="1">
    <location>
        <begin position="99"/>
        <end position="130"/>
    </location>
</feature>
<gene>
    <name evidence="2" type="ORF">PVK06_047966</name>
</gene>
<evidence type="ECO:0000313" key="3">
    <source>
        <dbReference type="Proteomes" id="UP001358586"/>
    </source>
</evidence>
<dbReference type="EMBL" id="JARKNE010000013">
    <property type="protein sequence ID" value="KAK5771724.1"/>
    <property type="molecule type" value="Genomic_DNA"/>
</dbReference>
<name>A0ABR0MHA1_GOSAR</name>